<dbReference type="EC" id="1.1.1.27" evidence="3 7"/>
<evidence type="ECO:0000259" key="12">
    <source>
        <dbReference type="Pfam" id="PF02866"/>
    </source>
</evidence>
<evidence type="ECO:0000256" key="2">
    <source>
        <dbReference type="ARBA" id="ARBA00006054"/>
    </source>
</evidence>
<feature type="active site" description="Proton acceptor" evidence="8">
    <location>
        <position position="128"/>
    </location>
</feature>
<evidence type="ECO:0000259" key="11">
    <source>
        <dbReference type="Pfam" id="PF00056"/>
    </source>
</evidence>
<evidence type="ECO:0000256" key="1">
    <source>
        <dbReference type="ARBA" id="ARBA00004843"/>
    </source>
</evidence>
<dbReference type="GO" id="GO:0006089">
    <property type="term" value="P:lactate metabolic process"/>
    <property type="evidence" value="ECO:0007669"/>
    <property type="project" value="TreeGrafter"/>
</dbReference>
<sequence>LADAIPFSFPKNIHAGEYSDAKDADIVVITAGAPQKPGETRLDLVNKNLNILKTIVDPIVESGFNGIFVVAANPVDILTYATWKLSGFPKERVIGSGTSLDTARLQKFVGEELDLDPRSVHGYIMGEHGDSEFAAWSHLTIGGVTMAEWMEQHPEITKDTLDKIYKKVVNAAYDIINTKGATFYGIGTALARICKALLSDENTVLPLSNMMTGQYGVSDIYIGSPAIVNRKGLKQIIEVPLNDEESAQMKKSAAELEKILKDGFEATGIKGRQ</sequence>
<evidence type="ECO:0000256" key="7">
    <source>
        <dbReference type="NCBIfam" id="TIGR01771"/>
    </source>
</evidence>
<feature type="non-terminal residue" evidence="13">
    <location>
        <position position="1"/>
    </location>
</feature>
<comment type="pathway">
    <text evidence="1">Fermentation; pyruvate fermentation to lactate; (S)-lactate from pyruvate: step 1/1.</text>
</comment>
<feature type="domain" description="Lactate/malate dehydrogenase N-terminal" evidence="11">
    <location>
        <begin position="7"/>
        <end position="95"/>
    </location>
</feature>
<reference evidence="13" key="2">
    <citation type="submission" date="2021-04" db="EMBL/GenBank/DDBJ databases">
        <authorList>
            <person name="Gilroy R."/>
        </authorList>
    </citation>
    <scope>NUCLEOTIDE SEQUENCE</scope>
    <source>
        <strain evidence="13">3204</strain>
    </source>
</reference>
<dbReference type="NCBIfam" id="NF000824">
    <property type="entry name" value="PRK00066.1"/>
    <property type="match status" value="1"/>
</dbReference>
<evidence type="ECO:0000256" key="10">
    <source>
        <dbReference type="RuleBase" id="RU003369"/>
    </source>
</evidence>
<dbReference type="GO" id="GO:0006096">
    <property type="term" value="P:glycolytic process"/>
    <property type="evidence" value="ECO:0007669"/>
    <property type="project" value="UniProtKB-UniRule"/>
</dbReference>
<evidence type="ECO:0000313" key="13">
    <source>
        <dbReference type="EMBL" id="HIY91544.1"/>
    </source>
</evidence>
<dbReference type="InterPro" id="IPR011304">
    <property type="entry name" value="L-lactate_DH"/>
</dbReference>
<dbReference type="PROSITE" id="PS00064">
    <property type="entry name" value="L_LDH"/>
    <property type="match status" value="1"/>
</dbReference>
<dbReference type="InterPro" id="IPR036291">
    <property type="entry name" value="NAD(P)-bd_dom_sf"/>
</dbReference>
<evidence type="ECO:0000256" key="6">
    <source>
        <dbReference type="ARBA" id="ARBA00049258"/>
    </source>
</evidence>
<dbReference type="InterPro" id="IPR022383">
    <property type="entry name" value="Lactate/malate_DH_C"/>
</dbReference>
<feature type="domain" description="Lactate/malate dehydrogenase C-terminal" evidence="12">
    <location>
        <begin position="98"/>
        <end position="265"/>
    </location>
</feature>
<dbReference type="AlphaFoldDB" id="A0A9D2CL57"/>
<dbReference type="Gene3D" id="3.90.110.10">
    <property type="entry name" value="Lactate dehydrogenase/glycoside hydrolase, family 4, C-terminal"/>
    <property type="match status" value="1"/>
</dbReference>
<comment type="catalytic activity">
    <reaction evidence="6">
        <text>(S)-lactate + NAD(+) = pyruvate + NADH + H(+)</text>
        <dbReference type="Rhea" id="RHEA:23444"/>
        <dbReference type="ChEBI" id="CHEBI:15361"/>
        <dbReference type="ChEBI" id="CHEBI:15378"/>
        <dbReference type="ChEBI" id="CHEBI:16651"/>
        <dbReference type="ChEBI" id="CHEBI:57540"/>
        <dbReference type="ChEBI" id="CHEBI:57945"/>
        <dbReference type="EC" id="1.1.1.27"/>
    </reaction>
</comment>
<dbReference type="SUPFAM" id="SSF56327">
    <property type="entry name" value="LDH C-terminal domain-like"/>
    <property type="match status" value="1"/>
</dbReference>
<accession>A0A9D2CL57</accession>
<keyword evidence="5 9" id="KW-0520">NAD</keyword>
<evidence type="ECO:0000256" key="4">
    <source>
        <dbReference type="ARBA" id="ARBA00023002"/>
    </source>
</evidence>
<dbReference type="InterPro" id="IPR001557">
    <property type="entry name" value="L-lactate/malate_DH"/>
</dbReference>
<comment type="similarity">
    <text evidence="2">Belongs to the LDH/MDH superfamily. LDH family.</text>
</comment>
<evidence type="ECO:0000256" key="3">
    <source>
        <dbReference type="ARBA" id="ARBA00012967"/>
    </source>
</evidence>
<dbReference type="InterPro" id="IPR018177">
    <property type="entry name" value="L-lactate_DH_AS"/>
</dbReference>
<evidence type="ECO:0000256" key="8">
    <source>
        <dbReference type="PIRSR" id="PIRSR000102-1"/>
    </source>
</evidence>
<dbReference type="InterPro" id="IPR001236">
    <property type="entry name" value="Lactate/malate_DH_N"/>
</dbReference>
<dbReference type="Pfam" id="PF00056">
    <property type="entry name" value="Ldh_1_N"/>
    <property type="match status" value="1"/>
</dbReference>
<organism evidence="13 14">
    <name type="scientific">Candidatus Companilactobacillus pullicola</name>
    <dbReference type="NCBI Taxonomy" id="2838523"/>
    <lineage>
        <taxon>Bacteria</taxon>
        <taxon>Bacillati</taxon>
        <taxon>Bacillota</taxon>
        <taxon>Bacilli</taxon>
        <taxon>Lactobacillales</taxon>
        <taxon>Lactobacillaceae</taxon>
        <taxon>Companilactobacillus</taxon>
    </lineage>
</organism>
<dbReference type="PIRSF" id="PIRSF000102">
    <property type="entry name" value="Lac_mal_DH"/>
    <property type="match status" value="1"/>
</dbReference>
<name>A0A9D2CL57_9LACO</name>
<comment type="caution">
    <text evidence="13">The sequence shown here is derived from an EMBL/GenBank/DDBJ whole genome shotgun (WGS) entry which is preliminary data.</text>
</comment>
<dbReference type="SUPFAM" id="SSF51735">
    <property type="entry name" value="NAD(P)-binding Rossmann-fold domains"/>
    <property type="match status" value="1"/>
</dbReference>
<protein>
    <recommendedName>
        <fullName evidence="3 7">L-lactate dehydrogenase</fullName>
        <ecNumber evidence="3 7">1.1.1.27</ecNumber>
    </recommendedName>
</protein>
<evidence type="ECO:0000256" key="5">
    <source>
        <dbReference type="ARBA" id="ARBA00023027"/>
    </source>
</evidence>
<dbReference type="NCBIfam" id="TIGR01771">
    <property type="entry name" value="L-LDH-NAD"/>
    <property type="match status" value="1"/>
</dbReference>
<gene>
    <name evidence="13" type="ORF">H9820_01215</name>
</gene>
<evidence type="ECO:0000256" key="9">
    <source>
        <dbReference type="PIRSR" id="PIRSR000102-3"/>
    </source>
</evidence>
<evidence type="ECO:0000313" key="14">
    <source>
        <dbReference type="Proteomes" id="UP000824013"/>
    </source>
</evidence>
<dbReference type="GO" id="GO:0004459">
    <property type="term" value="F:L-lactate dehydrogenase (NAD+) activity"/>
    <property type="evidence" value="ECO:0007669"/>
    <property type="project" value="UniProtKB-UniRule"/>
</dbReference>
<dbReference type="InterPro" id="IPR015955">
    <property type="entry name" value="Lactate_DH/Glyco_Ohase_4_C"/>
</dbReference>
<feature type="binding site" evidence="9">
    <location>
        <position position="48"/>
    </location>
    <ligand>
        <name>NAD(+)</name>
        <dbReference type="ChEBI" id="CHEBI:57540"/>
    </ligand>
</feature>
<dbReference type="PRINTS" id="PR00086">
    <property type="entry name" value="LLDHDRGNASE"/>
</dbReference>
<reference evidence="13" key="1">
    <citation type="journal article" date="2021" name="PeerJ">
        <title>Extensive microbial diversity within the chicken gut microbiome revealed by metagenomics and culture.</title>
        <authorList>
            <person name="Gilroy R."/>
            <person name="Ravi A."/>
            <person name="Getino M."/>
            <person name="Pursley I."/>
            <person name="Horton D.L."/>
            <person name="Alikhan N.F."/>
            <person name="Baker D."/>
            <person name="Gharbi K."/>
            <person name="Hall N."/>
            <person name="Watson M."/>
            <person name="Adriaenssens E.M."/>
            <person name="Foster-Nyarko E."/>
            <person name="Jarju S."/>
            <person name="Secka A."/>
            <person name="Antonio M."/>
            <person name="Oren A."/>
            <person name="Chaudhuri R.R."/>
            <person name="La Ragione R."/>
            <person name="Hildebrand F."/>
            <person name="Pallen M.J."/>
        </authorList>
    </citation>
    <scope>NUCLEOTIDE SEQUENCE</scope>
    <source>
        <strain evidence="13">3204</strain>
    </source>
</reference>
<dbReference type="PANTHER" id="PTHR43128">
    <property type="entry name" value="L-2-HYDROXYCARBOXYLATE DEHYDROGENASE (NAD(P)(+))"/>
    <property type="match status" value="1"/>
</dbReference>
<dbReference type="GO" id="GO:0005737">
    <property type="term" value="C:cytoplasm"/>
    <property type="evidence" value="ECO:0007669"/>
    <property type="project" value="UniProtKB-UniRule"/>
</dbReference>
<keyword evidence="4 10" id="KW-0560">Oxidoreductase</keyword>
<dbReference type="CDD" id="cd05291">
    <property type="entry name" value="HicDH_like"/>
    <property type="match status" value="1"/>
</dbReference>
<dbReference type="Gene3D" id="3.40.50.720">
    <property type="entry name" value="NAD(P)-binding Rossmann-like Domain"/>
    <property type="match status" value="1"/>
</dbReference>
<dbReference type="PANTHER" id="PTHR43128:SF16">
    <property type="entry name" value="L-LACTATE DEHYDROGENASE"/>
    <property type="match status" value="1"/>
</dbReference>
<dbReference type="EMBL" id="DXCM01000012">
    <property type="protein sequence ID" value="HIY91544.1"/>
    <property type="molecule type" value="Genomic_DNA"/>
</dbReference>
<dbReference type="Proteomes" id="UP000824013">
    <property type="component" value="Unassembled WGS sequence"/>
</dbReference>
<dbReference type="Pfam" id="PF02866">
    <property type="entry name" value="Ldh_1_C"/>
    <property type="match status" value="1"/>
</dbReference>
<proteinExistence type="inferred from homology"/>